<feature type="domain" description="DUF3828" evidence="1">
    <location>
        <begin position="84"/>
        <end position="190"/>
    </location>
</feature>
<accession>A0A327L6S5</accession>
<dbReference type="Proteomes" id="UP000249130">
    <property type="component" value="Unassembled WGS sequence"/>
</dbReference>
<evidence type="ECO:0000313" key="3">
    <source>
        <dbReference type="Proteomes" id="UP000249130"/>
    </source>
</evidence>
<evidence type="ECO:0000259" key="1">
    <source>
        <dbReference type="Pfam" id="PF12883"/>
    </source>
</evidence>
<dbReference type="OrthoDB" id="7705852at2"/>
<name>A0A327L6S5_9BRAD</name>
<proteinExistence type="predicted"/>
<dbReference type="AlphaFoldDB" id="A0A327L6S5"/>
<reference evidence="2 3" key="1">
    <citation type="submission" date="2017-07" db="EMBL/GenBank/DDBJ databases">
        <title>Draft Genome Sequences of Select Purple Nonsulfur Bacteria.</title>
        <authorList>
            <person name="Lasarre B."/>
            <person name="Mckinlay J.B."/>
        </authorList>
    </citation>
    <scope>NUCLEOTIDE SEQUENCE [LARGE SCALE GENOMIC DNA]</scope>
    <source>
        <strain evidence="2 3">DSM 5909</strain>
    </source>
</reference>
<dbReference type="InterPro" id="IPR024289">
    <property type="entry name" value="DUF3828"/>
</dbReference>
<evidence type="ECO:0000313" key="2">
    <source>
        <dbReference type="EMBL" id="RAI43348.1"/>
    </source>
</evidence>
<dbReference type="Gene3D" id="3.10.450.50">
    <property type="match status" value="1"/>
</dbReference>
<dbReference type="EMBL" id="NPEX01000093">
    <property type="protein sequence ID" value="RAI43348.1"/>
    <property type="molecule type" value="Genomic_DNA"/>
</dbReference>
<gene>
    <name evidence="2" type="ORF">CH341_14800</name>
</gene>
<organism evidence="2 3">
    <name type="scientific">Rhodoplanes roseus</name>
    <dbReference type="NCBI Taxonomy" id="29409"/>
    <lineage>
        <taxon>Bacteria</taxon>
        <taxon>Pseudomonadati</taxon>
        <taxon>Pseudomonadota</taxon>
        <taxon>Alphaproteobacteria</taxon>
        <taxon>Hyphomicrobiales</taxon>
        <taxon>Nitrobacteraceae</taxon>
        <taxon>Rhodoplanes</taxon>
    </lineage>
</organism>
<comment type="caution">
    <text evidence="2">The sequence shown here is derived from an EMBL/GenBank/DDBJ whole genome shotgun (WGS) entry which is preliminary data.</text>
</comment>
<keyword evidence="3" id="KW-1185">Reference proteome</keyword>
<protein>
    <recommendedName>
        <fullName evidence="1">DUF3828 domain-containing protein</fullName>
    </recommendedName>
</protein>
<sequence length="205" mass="22354">MGQQLAGDPFLLGLRQPRQRGHGLFQRFHHCVLPGLGPEAPEHSPATANPVNMFKRILTSTTTAATLTLALLAAAPARAQFATPEEAVTKLYAFYGTGKTDLMGLPQDKKTLRRFFVPAIVQGYEKAELIDADFFIQGQDFELSDVKVAPAAVTGDKATVAVELKNMGQPLHLDFELAKGKDGWRIADARTPKGDTLRKTLARSR</sequence>
<dbReference type="Pfam" id="PF12883">
    <property type="entry name" value="DUF3828"/>
    <property type="match status" value="1"/>
</dbReference>